<dbReference type="EMBL" id="AAVP02000002">
    <property type="protein sequence ID" value="EDK25087.1"/>
    <property type="molecule type" value="Genomic_DNA"/>
</dbReference>
<evidence type="ECO:0000313" key="5">
    <source>
        <dbReference type="Proteomes" id="UP000003577"/>
    </source>
</evidence>
<reference evidence="4 5" key="1">
    <citation type="submission" date="2007-03" db="EMBL/GenBank/DDBJ databases">
        <authorList>
            <person name="Fulton L."/>
            <person name="Clifton S."/>
            <person name="Fulton B."/>
            <person name="Xu J."/>
            <person name="Minx P."/>
            <person name="Pepin K.H."/>
            <person name="Johnson M."/>
            <person name="Thiruvilangam P."/>
            <person name="Bhonagiri V."/>
            <person name="Nash W.E."/>
            <person name="Mardis E.R."/>
            <person name="Wilson R.K."/>
        </authorList>
    </citation>
    <scope>NUCLEOTIDE SEQUENCE [LARGE SCALE GENOMIC DNA]</scope>
    <source>
        <strain evidence="4 5">ATCC 27756</strain>
    </source>
</reference>
<keyword evidence="2" id="KW-1133">Transmembrane helix</keyword>
<gene>
    <name evidence="4" type="ORF">RUMTOR_00890</name>
</gene>
<keyword evidence="2" id="KW-0472">Membrane</keyword>
<dbReference type="AlphaFoldDB" id="A5KKY6"/>
<evidence type="ECO:0000256" key="1">
    <source>
        <dbReference type="SAM" id="MobiDB-lite"/>
    </source>
</evidence>
<evidence type="ECO:0000256" key="2">
    <source>
        <dbReference type="SAM" id="Phobius"/>
    </source>
</evidence>
<sequence length="746" mass="84892">MKLKQHRKHRKFVSSAVSLLLIFTMILSFSVYVFAETPDFTGTIPTEAEKNSLQENREYIPSEKEEMTLSEKGLPIIFEGGIHYIEDPAYPGEKITLFCMNNERHWPHHTEDMGDVQVPEYTEGYLTPGKFDSEADYKECMRRLSKLLYAGYLYNGERLYKIVDNSELHTPTESQFNEMLIPTPVLQTAFPYLGHHSFTYKDWETNDTEHLDELRRFMNAVAKLYPDGQTSNGVTYSDITAMPFYKAVFCMLYEAEGTTPLQNFAIMYSDSYFVTEEQAYNATQDAVWRLLHQYNIEDNNMNDLEHDALAQVLYVYSERGGLLNYEPSLKDVHLTGDLKFTYNPKDGYWHSGALKIIEPVEYNGLYRLELPKGMSALCDNITYVYGNEEYELVSDHQPTIEDTFTIKAEFVWMKDFKQYAPMGDVEVHGKKFQNMVGAVIRNTTVSAEVPVGVDEVGSLSITKKVVGEKNCQEEFQFEIRFPYHTKINGLYGDLEFHDGIAQFSLKDGQTVTAHNLPAGAQYEVTEAQTNRYKVDSVDSTGEIIKDDIKNVLFTNTKYPDLSLSKIVIGKNGDKTKPFTFTIQLKDETGKPINGTYHYSGSVKPEFEKEAEKPADGTLTFVDGRAEISLLHGQQITLQNLPLNAAYVVTENEANKDRYITTYNGKKDHAEGVLSKDTAVDVINNRQSDQAPSQGKDEENPDKEVSDNGTAVKTGDYTNMWQYAFTAIAAFIVTASVFGLKEWKRKR</sequence>
<proteinExistence type="predicted"/>
<comment type="caution">
    <text evidence="4">The sequence shown here is derived from an EMBL/GenBank/DDBJ whole genome shotgun (WGS) entry which is preliminary data.</text>
</comment>
<feature type="domain" description="DUF7601" evidence="3">
    <location>
        <begin position="560"/>
        <end position="685"/>
    </location>
</feature>
<name>A5KKY6_9FIRM</name>
<dbReference type="PaxDb" id="411460-RUMTOR_00890"/>
<dbReference type="Gene3D" id="2.60.40.1140">
    <property type="entry name" value="Collagen-binding surface protein Cna, B-type domain"/>
    <property type="match status" value="2"/>
</dbReference>
<reference evidence="4 5" key="2">
    <citation type="submission" date="2007-04" db="EMBL/GenBank/DDBJ databases">
        <title>Draft genome sequence of Ruminococcus torques (ATCC 27756).</title>
        <authorList>
            <person name="Sudarsanam P."/>
            <person name="Ley R."/>
            <person name="Guruge J."/>
            <person name="Turnbaugh P.J."/>
            <person name="Mahowald M."/>
            <person name="Liep D."/>
            <person name="Gordon J."/>
        </authorList>
    </citation>
    <scope>NUCLEOTIDE SEQUENCE [LARGE SCALE GENOMIC DNA]</scope>
    <source>
        <strain evidence="4 5">ATCC 27756</strain>
    </source>
</reference>
<keyword evidence="2" id="KW-0812">Transmembrane</keyword>
<evidence type="ECO:0000259" key="3">
    <source>
        <dbReference type="Pfam" id="PF24547"/>
    </source>
</evidence>
<dbReference type="Pfam" id="PF24547">
    <property type="entry name" value="DUF7601"/>
    <property type="match status" value="2"/>
</dbReference>
<feature type="transmembrane region" description="Helical" evidence="2">
    <location>
        <begin position="12"/>
        <end position="35"/>
    </location>
</feature>
<accession>A5KKY6</accession>
<feature type="domain" description="DUF7601" evidence="3">
    <location>
        <begin position="457"/>
        <end position="557"/>
    </location>
</feature>
<organism evidence="4 5">
    <name type="scientific">[Ruminococcus] torques ATCC 27756</name>
    <dbReference type="NCBI Taxonomy" id="411460"/>
    <lineage>
        <taxon>Bacteria</taxon>
        <taxon>Bacillati</taxon>
        <taxon>Bacillota</taxon>
        <taxon>Clostridia</taxon>
        <taxon>Lachnospirales</taxon>
        <taxon>Lachnospiraceae</taxon>
        <taxon>Mediterraneibacter</taxon>
    </lineage>
</organism>
<dbReference type="Proteomes" id="UP000003577">
    <property type="component" value="Unassembled WGS sequence"/>
</dbReference>
<dbReference type="InterPro" id="IPR055382">
    <property type="entry name" value="DUF7601"/>
</dbReference>
<evidence type="ECO:0000313" key="4">
    <source>
        <dbReference type="EMBL" id="EDK25087.1"/>
    </source>
</evidence>
<feature type="transmembrane region" description="Helical" evidence="2">
    <location>
        <begin position="719"/>
        <end position="739"/>
    </location>
</feature>
<feature type="compositionally biased region" description="Basic and acidic residues" evidence="1">
    <location>
        <begin position="694"/>
        <end position="705"/>
    </location>
</feature>
<protein>
    <recommendedName>
        <fullName evidence="3">DUF7601 domain-containing protein</fullName>
    </recommendedName>
</protein>
<dbReference type="HOGENOM" id="CLU_372505_0_0_9"/>
<feature type="region of interest" description="Disordered" evidence="1">
    <location>
        <begin position="684"/>
        <end position="710"/>
    </location>
</feature>
<dbReference type="RefSeq" id="WP_004846621.1">
    <property type="nucleotide sequence ID" value="NZ_DS264356.1"/>
</dbReference>